<evidence type="ECO:0000313" key="2">
    <source>
        <dbReference type="Proteomes" id="UP000790377"/>
    </source>
</evidence>
<dbReference type="Proteomes" id="UP000790377">
    <property type="component" value="Unassembled WGS sequence"/>
</dbReference>
<name>A0ACB7ZQR4_9AGAM</name>
<evidence type="ECO:0000313" key="1">
    <source>
        <dbReference type="EMBL" id="KAH7903037.1"/>
    </source>
</evidence>
<organism evidence="1 2">
    <name type="scientific">Hygrophoropsis aurantiaca</name>
    <dbReference type="NCBI Taxonomy" id="72124"/>
    <lineage>
        <taxon>Eukaryota</taxon>
        <taxon>Fungi</taxon>
        <taxon>Dikarya</taxon>
        <taxon>Basidiomycota</taxon>
        <taxon>Agaricomycotina</taxon>
        <taxon>Agaricomycetes</taxon>
        <taxon>Agaricomycetidae</taxon>
        <taxon>Boletales</taxon>
        <taxon>Coniophorineae</taxon>
        <taxon>Hygrophoropsidaceae</taxon>
        <taxon>Hygrophoropsis</taxon>
    </lineage>
</organism>
<comment type="caution">
    <text evidence="1">The sequence shown here is derived from an EMBL/GenBank/DDBJ whole genome shotgun (WGS) entry which is preliminary data.</text>
</comment>
<keyword evidence="2" id="KW-1185">Reference proteome</keyword>
<gene>
    <name evidence="1" type="ORF">BJ138DRAFT_219345</name>
</gene>
<feature type="non-terminal residue" evidence="1">
    <location>
        <position position="1"/>
    </location>
</feature>
<dbReference type="EMBL" id="MU269280">
    <property type="protein sequence ID" value="KAH7903037.1"/>
    <property type="molecule type" value="Genomic_DNA"/>
</dbReference>
<sequence>NCISSWIETEGSEPICWLNGHAGPGKSAIAQRVAETYYEKKQLAASFFFSRCEMQRSTTRHFFPTLSSQIQKFFPSTKRFIAAALDEDDTVPTKFLHKQMQALVLGPLCAMTERPASPVLLLVDSLDERDNELIVELITLLAQLIHQCPHPFRLLFTSRIESHIQDTFREKDIRSFMAHAFDAIYKKHHMIVDGVRRPWPSTEELEKLMEKTSKRDICDIGDPSKQNSKVDDLFQSCHR</sequence>
<reference evidence="1" key="1">
    <citation type="journal article" date="2021" name="New Phytol.">
        <title>Evolutionary innovations through gain and loss of genes in the ectomycorrhizal Boletales.</title>
        <authorList>
            <person name="Wu G."/>
            <person name="Miyauchi S."/>
            <person name="Morin E."/>
            <person name="Kuo A."/>
            <person name="Drula E."/>
            <person name="Varga T."/>
            <person name="Kohler A."/>
            <person name="Feng B."/>
            <person name="Cao Y."/>
            <person name="Lipzen A."/>
            <person name="Daum C."/>
            <person name="Hundley H."/>
            <person name="Pangilinan J."/>
            <person name="Johnson J."/>
            <person name="Barry K."/>
            <person name="LaButti K."/>
            <person name="Ng V."/>
            <person name="Ahrendt S."/>
            <person name="Min B."/>
            <person name="Choi I.G."/>
            <person name="Park H."/>
            <person name="Plett J.M."/>
            <person name="Magnuson J."/>
            <person name="Spatafora J.W."/>
            <person name="Nagy L.G."/>
            <person name="Henrissat B."/>
            <person name="Grigoriev I.V."/>
            <person name="Yang Z.L."/>
            <person name="Xu J."/>
            <person name="Martin F.M."/>
        </authorList>
    </citation>
    <scope>NUCLEOTIDE SEQUENCE</scope>
    <source>
        <strain evidence="1">ATCC 28755</strain>
    </source>
</reference>
<protein>
    <submittedName>
        <fullName evidence="1">Uncharacterized protein</fullName>
    </submittedName>
</protein>
<proteinExistence type="predicted"/>
<accession>A0ACB7ZQR4</accession>